<keyword evidence="6 10" id="KW-0812">Transmembrane</keyword>
<evidence type="ECO:0000313" key="11">
    <source>
        <dbReference type="EMBL" id="GAA3748858.1"/>
    </source>
</evidence>
<evidence type="ECO:0000256" key="1">
    <source>
        <dbReference type="ARBA" id="ARBA00004477"/>
    </source>
</evidence>
<evidence type="ECO:0000256" key="2">
    <source>
        <dbReference type="ARBA" id="ARBA00004687"/>
    </source>
</evidence>
<feature type="transmembrane region" description="Helical" evidence="10">
    <location>
        <begin position="320"/>
        <end position="340"/>
    </location>
</feature>
<evidence type="ECO:0000256" key="7">
    <source>
        <dbReference type="ARBA" id="ARBA00022824"/>
    </source>
</evidence>
<organism evidence="11 12">
    <name type="scientific">Leifsonella bigeumensis</name>
    <dbReference type="NCBI Taxonomy" id="433643"/>
    <lineage>
        <taxon>Bacteria</taxon>
        <taxon>Bacillati</taxon>
        <taxon>Actinomycetota</taxon>
        <taxon>Actinomycetes</taxon>
        <taxon>Micrococcales</taxon>
        <taxon>Microbacteriaceae</taxon>
        <taxon>Leifsonella</taxon>
    </lineage>
</organism>
<evidence type="ECO:0000256" key="6">
    <source>
        <dbReference type="ARBA" id="ARBA00022692"/>
    </source>
</evidence>
<evidence type="ECO:0000256" key="10">
    <source>
        <dbReference type="SAM" id="Phobius"/>
    </source>
</evidence>
<dbReference type="PANTHER" id="PTHR12468:SF2">
    <property type="entry name" value="GPI MANNOSYLTRANSFERASE 2"/>
    <property type="match status" value="1"/>
</dbReference>
<dbReference type="InterPro" id="IPR007315">
    <property type="entry name" value="PIG-V/Gpi18"/>
</dbReference>
<evidence type="ECO:0000256" key="5">
    <source>
        <dbReference type="ARBA" id="ARBA00022679"/>
    </source>
</evidence>
<accession>A0ABP7FUP1</accession>
<feature type="transmembrane region" description="Helical" evidence="10">
    <location>
        <begin position="179"/>
        <end position="205"/>
    </location>
</feature>
<protein>
    <recommendedName>
        <fullName evidence="13">Integral membrane protein</fullName>
    </recommendedName>
</protein>
<keyword evidence="7" id="KW-0256">Endoplasmic reticulum</keyword>
<comment type="pathway">
    <text evidence="2">Glycolipid biosynthesis; glycosylphosphatidylinositol-anchor biosynthesis.</text>
</comment>
<keyword evidence="5" id="KW-0808">Transferase</keyword>
<evidence type="ECO:0000256" key="8">
    <source>
        <dbReference type="ARBA" id="ARBA00022989"/>
    </source>
</evidence>
<name>A0ABP7FUP1_9MICO</name>
<feature type="transmembrane region" description="Helical" evidence="10">
    <location>
        <begin position="106"/>
        <end position="126"/>
    </location>
</feature>
<evidence type="ECO:0000313" key="12">
    <source>
        <dbReference type="Proteomes" id="UP001501004"/>
    </source>
</evidence>
<feature type="transmembrane region" description="Helical" evidence="10">
    <location>
        <begin position="360"/>
        <end position="381"/>
    </location>
</feature>
<dbReference type="EMBL" id="BAABAE010000004">
    <property type="protein sequence ID" value="GAA3748858.1"/>
    <property type="molecule type" value="Genomic_DNA"/>
</dbReference>
<keyword evidence="4" id="KW-0328">Glycosyltransferase</keyword>
<keyword evidence="9 10" id="KW-0472">Membrane</keyword>
<dbReference type="Proteomes" id="UP001501004">
    <property type="component" value="Unassembled WGS sequence"/>
</dbReference>
<comment type="caution">
    <text evidence="11">The sequence shown here is derived from an EMBL/GenBank/DDBJ whole genome shotgun (WGS) entry which is preliminary data.</text>
</comment>
<feature type="transmembrane region" description="Helical" evidence="10">
    <location>
        <begin position="225"/>
        <end position="248"/>
    </location>
</feature>
<feature type="transmembrane region" description="Helical" evidence="10">
    <location>
        <begin position="12"/>
        <end position="34"/>
    </location>
</feature>
<comment type="subcellular location">
    <subcellularLocation>
        <location evidence="1">Endoplasmic reticulum membrane</location>
        <topology evidence="1">Multi-pass membrane protein</topology>
    </subcellularLocation>
</comment>
<evidence type="ECO:0000256" key="9">
    <source>
        <dbReference type="ARBA" id="ARBA00023136"/>
    </source>
</evidence>
<evidence type="ECO:0000256" key="4">
    <source>
        <dbReference type="ARBA" id="ARBA00022676"/>
    </source>
</evidence>
<evidence type="ECO:0000256" key="3">
    <source>
        <dbReference type="ARBA" id="ARBA00022502"/>
    </source>
</evidence>
<gene>
    <name evidence="11" type="ORF">GCM10022239_25280</name>
</gene>
<proteinExistence type="predicted"/>
<reference evidence="12" key="1">
    <citation type="journal article" date="2019" name="Int. J. Syst. Evol. Microbiol.">
        <title>The Global Catalogue of Microorganisms (GCM) 10K type strain sequencing project: providing services to taxonomists for standard genome sequencing and annotation.</title>
        <authorList>
            <consortium name="The Broad Institute Genomics Platform"/>
            <consortium name="The Broad Institute Genome Sequencing Center for Infectious Disease"/>
            <person name="Wu L."/>
            <person name="Ma J."/>
        </authorList>
    </citation>
    <scope>NUCLEOTIDE SEQUENCE [LARGE SCALE GENOMIC DNA]</scope>
    <source>
        <strain evidence="12">JCM 16949</strain>
    </source>
</reference>
<sequence>MRIRYRMTPWWLRVIVVWALSRVVTTGILLWFAARQPVNAWTGAHPDYLSFAQLWDSTWYHIVAASGYPSVLPLTADGHVGENAWAFMPGYPLLVRGLMVITGLPWAPVSVFVSVAFSLAAALVVYRMFRLVLPGETALFAVVLFCIGPLSPILQVSYAESMHAFLLALALWLLLQRRYVALIPVIAVMALTRPSGLAFALALGLHIIHRLVTRARDPFPVWERVLAAGVAVFSGLMGLAWPFLAWMVTGSLTAYTDTELAWRVPYLGYRELVPFTPWLQGARFWMPGPLGILRLVLVVAGFFAFLFTPWARRIGVTLRIWVAGYGIYLLAVFFPQSSTFRLLIPMFPLAGALAQPRSRWYRVLLVVLFVAGQWVWSYYCWWVDGYDWTPP</sequence>
<dbReference type="PANTHER" id="PTHR12468">
    <property type="entry name" value="GPI MANNOSYLTRANSFERASE 2"/>
    <property type="match status" value="1"/>
</dbReference>
<feature type="transmembrane region" description="Helical" evidence="10">
    <location>
        <begin position="284"/>
        <end position="308"/>
    </location>
</feature>
<feature type="transmembrane region" description="Helical" evidence="10">
    <location>
        <begin position="138"/>
        <end position="159"/>
    </location>
</feature>
<keyword evidence="3" id="KW-0337">GPI-anchor biosynthesis</keyword>
<evidence type="ECO:0008006" key="13">
    <source>
        <dbReference type="Google" id="ProtNLM"/>
    </source>
</evidence>
<keyword evidence="8 10" id="KW-1133">Transmembrane helix</keyword>
<keyword evidence="12" id="KW-1185">Reference proteome</keyword>